<keyword evidence="2" id="KW-1133">Transmembrane helix</keyword>
<comment type="caution">
    <text evidence="4">The sequence shown here is derived from an EMBL/GenBank/DDBJ whole genome shotgun (WGS) entry which is preliminary data.</text>
</comment>
<dbReference type="InterPro" id="IPR013320">
    <property type="entry name" value="ConA-like_dom_sf"/>
</dbReference>
<evidence type="ECO:0000256" key="1">
    <source>
        <dbReference type="SAM" id="MobiDB-lite"/>
    </source>
</evidence>
<dbReference type="GO" id="GO:0005975">
    <property type="term" value="P:carbohydrate metabolic process"/>
    <property type="evidence" value="ECO:0007669"/>
    <property type="project" value="InterPro"/>
</dbReference>
<protein>
    <recommendedName>
        <fullName evidence="3">GH16 domain-containing protein</fullName>
    </recommendedName>
</protein>
<evidence type="ECO:0000256" key="2">
    <source>
        <dbReference type="SAM" id="Phobius"/>
    </source>
</evidence>
<feature type="region of interest" description="Disordered" evidence="1">
    <location>
        <begin position="1"/>
        <end position="80"/>
    </location>
</feature>
<evidence type="ECO:0000313" key="5">
    <source>
        <dbReference type="Proteomes" id="UP001309876"/>
    </source>
</evidence>
<proteinExistence type="predicted"/>
<accession>A0AAN7SYZ6</accession>
<evidence type="ECO:0000259" key="3">
    <source>
        <dbReference type="PROSITE" id="PS51762"/>
    </source>
</evidence>
<dbReference type="InterPro" id="IPR050546">
    <property type="entry name" value="Glycosyl_Hydrlase_16"/>
</dbReference>
<keyword evidence="2" id="KW-0812">Transmembrane</keyword>
<dbReference type="InterPro" id="IPR000757">
    <property type="entry name" value="Beta-glucanase-like"/>
</dbReference>
<dbReference type="PANTHER" id="PTHR10963">
    <property type="entry name" value="GLYCOSYL HYDROLASE-RELATED"/>
    <property type="match status" value="1"/>
</dbReference>
<dbReference type="FunFam" id="2.60.120.200:FF:000178">
    <property type="entry name" value="Glycoside hydrolase family 16 protein"/>
    <property type="match status" value="1"/>
</dbReference>
<dbReference type="PANTHER" id="PTHR10963:SF62">
    <property type="entry name" value="GLUCAN 1,3-BETA-GLUCOSIDASE"/>
    <property type="match status" value="1"/>
</dbReference>
<dbReference type="Proteomes" id="UP001309876">
    <property type="component" value="Unassembled WGS sequence"/>
</dbReference>
<keyword evidence="5" id="KW-1185">Reference proteome</keyword>
<feature type="domain" description="GH16" evidence="3">
    <location>
        <begin position="127"/>
        <end position="472"/>
    </location>
</feature>
<name>A0AAN7SYZ6_9EURO</name>
<dbReference type="EMBL" id="JAVRRJ010000004">
    <property type="protein sequence ID" value="KAK5085296.1"/>
    <property type="molecule type" value="Genomic_DNA"/>
</dbReference>
<sequence>MAFSKRMSSMFSKESTSSPGAEIRPPSSGTQRFFHSRDPSSVSRISSEKSGPSDNPFATPALSTNASVTHLPPVKHSPPTYFRSRRMKKGTVEKPWLTATKDKKQKWQTIIPLAGIFIGFALGVYMVYNGWMSVPEHQYCMVYEDDFSSGALNTDVWTKEAEVGGFGNGQFEQTTVTDENVYIQDGMLTIKPTLQDENLVNEDNVIDLTAMGICSSDQWNNCVASTNTTNGTIVPPTKSGRLNTKKGAAITYGRVEVVAKMPRGDWLWPAIWMLPVDNTYGEWPLSGEIDIAESRGNNYTYPMGGNNVISSTMHWGPNLGNDAWWRTYGKTSALMSTFSQKFHTFGLEWSEKYIYMYLDSRLLQVMYNRFSEPLWKRGNFPLSDSNGTSWVDPWTQTGNPSTPFDHKFYLILNVAVGGTNGWFEDGVAAKPWVDASPSAKKDFWNARNSWYPTWTEPEMQVKSVRMWQQKGYNGC</sequence>
<organism evidence="4 5">
    <name type="scientific">Lithohypha guttulata</name>
    <dbReference type="NCBI Taxonomy" id="1690604"/>
    <lineage>
        <taxon>Eukaryota</taxon>
        <taxon>Fungi</taxon>
        <taxon>Dikarya</taxon>
        <taxon>Ascomycota</taxon>
        <taxon>Pezizomycotina</taxon>
        <taxon>Eurotiomycetes</taxon>
        <taxon>Chaetothyriomycetidae</taxon>
        <taxon>Chaetothyriales</taxon>
        <taxon>Trichomeriaceae</taxon>
        <taxon>Lithohypha</taxon>
    </lineage>
</organism>
<keyword evidence="2" id="KW-0472">Membrane</keyword>
<feature type="compositionally biased region" description="Low complexity" evidence="1">
    <location>
        <begin position="8"/>
        <end position="18"/>
    </location>
</feature>
<dbReference type="SUPFAM" id="SSF49899">
    <property type="entry name" value="Concanavalin A-like lectins/glucanases"/>
    <property type="match status" value="1"/>
</dbReference>
<dbReference type="PROSITE" id="PS51762">
    <property type="entry name" value="GH16_2"/>
    <property type="match status" value="1"/>
</dbReference>
<evidence type="ECO:0000313" key="4">
    <source>
        <dbReference type="EMBL" id="KAK5085296.1"/>
    </source>
</evidence>
<dbReference type="AlphaFoldDB" id="A0AAN7SYZ6"/>
<dbReference type="Pfam" id="PF00722">
    <property type="entry name" value="Glyco_hydro_16"/>
    <property type="match status" value="1"/>
</dbReference>
<reference evidence="4 5" key="1">
    <citation type="submission" date="2023-08" db="EMBL/GenBank/DDBJ databases">
        <title>Black Yeasts Isolated from many extreme environments.</title>
        <authorList>
            <person name="Coleine C."/>
            <person name="Stajich J.E."/>
            <person name="Selbmann L."/>
        </authorList>
    </citation>
    <scope>NUCLEOTIDE SEQUENCE [LARGE SCALE GENOMIC DNA]</scope>
    <source>
        <strain evidence="4 5">CCFEE 5910</strain>
    </source>
</reference>
<gene>
    <name evidence="4" type="ORF">LTR05_004577</name>
</gene>
<dbReference type="Gene3D" id="2.60.120.200">
    <property type="match status" value="1"/>
</dbReference>
<feature type="transmembrane region" description="Helical" evidence="2">
    <location>
        <begin position="110"/>
        <end position="131"/>
    </location>
</feature>
<dbReference type="GO" id="GO:0004553">
    <property type="term" value="F:hydrolase activity, hydrolyzing O-glycosyl compounds"/>
    <property type="evidence" value="ECO:0007669"/>
    <property type="project" value="InterPro"/>
</dbReference>